<protein>
    <submittedName>
        <fullName evidence="1">Uncharacterized protein</fullName>
    </submittedName>
</protein>
<dbReference type="EMBL" id="BK015869">
    <property type="protein sequence ID" value="DAD70623.1"/>
    <property type="molecule type" value="Genomic_DNA"/>
</dbReference>
<proteinExistence type="predicted"/>
<sequence>MNTRTILTDSMEIIIVKPVVVRFSHLSVLVTIFLVNENSI</sequence>
<reference evidence="1" key="1">
    <citation type="journal article" date="2021" name="Proc. Natl. Acad. Sci. U.S.A.">
        <title>A Catalog of Tens of Thousands of Viruses from Human Metagenomes Reveals Hidden Associations with Chronic Diseases.</title>
        <authorList>
            <person name="Tisza M.J."/>
            <person name="Buck C.B."/>
        </authorList>
    </citation>
    <scope>NUCLEOTIDE SEQUENCE</scope>
    <source>
        <strain evidence="1">Ctvod4</strain>
    </source>
</reference>
<accession>A0A8S5LLA4</accession>
<name>A0A8S5LLA4_9CAUD</name>
<evidence type="ECO:0000313" key="1">
    <source>
        <dbReference type="EMBL" id="DAD70623.1"/>
    </source>
</evidence>
<organism evidence="1">
    <name type="scientific">Siphoviridae sp. ctvod4</name>
    <dbReference type="NCBI Taxonomy" id="2827595"/>
    <lineage>
        <taxon>Viruses</taxon>
        <taxon>Duplodnaviria</taxon>
        <taxon>Heunggongvirae</taxon>
        <taxon>Uroviricota</taxon>
        <taxon>Caudoviricetes</taxon>
    </lineage>
</organism>